<keyword evidence="2" id="KW-1185">Reference proteome</keyword>
<proteinExistence type="predicted"/>
<dbReference type="GO" id="GO:0016814">
    <property type="term" value="F:hydrolase activity, acting on carbon-nitrogen (but not peptide) bonds, in cyclic amidines"/>
    <property type="evidence" value="ECO:0007669"/>
    <property type="project" value="TreeGrafter"/>
</dbReference>
<accession>A0A0E9NST6</accession>
<protein>
    <recommendedName>
        <fullName evidence="3">Amidohydrolase-related domain-containing protein</fullName>
    </recommendedName>
</protein>
<evidence type="ECO:0000313" key="2">
    <source>
        <dbReference type="Proteomes" id="UP000033140"/>
    </source>
</evidence>
<dbReference type="EMBL" id="BACD03000083">
    <property type="protein sequence ID" value="GAO52731.1"/>
    <property type="molecule type" value="Genomic_DNA"/>
</dbReference>
<dbReference type="OMA" id="MGYDQIN"/>
<name>A0A0E9NST6_SAICN</name>
<reference evidence="1 2" key="1">
    <citation type="journal article" date="2011" name="J. Gen. Appl. Microbiol.">
        <title>Draft genome sequencing of the enigmatic yeast Saitoella complicata.</title>
        <authorList>
            <person name="Nishida H."/>
            <person name="Hamamoto M."/>
            <person name="Sugiyama J."/>
        </authorList>
    </citation>
    <scope>NUCLEOTIDE SEQUENCE [LARGE SCALE GENOMIC DNA]</scope>
    <source>
        <strain evidence="1 2">NRRL Y-17804</strain>
    </source>
</reference>
<dbReference type="PANTHER" id="PTHR32027">
    <property type="entry name" value="CYTOSINE DEAMINASE"/>
    <property type="match status" value="1"/>
</dbReference>
<gene>
    <name evidence="1" type="ORF">G7K_6801-t1</name>
</gene>
<dbReference type="SUPFAM" id="SSF51556">
    <property type="entry name" value="Metallo-dependent hydrolases"/>
    <property type="match status" value="1"/>
</dbReference>
<dbReference type="PANTHER" id="PTHR32027:SF0">
    <property type="entry name" value="CYTOSINE DEAMINASE"/>
    <property type="match status" value="1"/>
</dbReference>
<reference evidence="1 2" key="2">
    <citation type="journal article" date="2014" name="J. Gen. Appl. Microbiol.">
        <title>The early diverging ascomycetous budding yeast Saitoella complicata has three histone deacetylases belonging to the Clr6, Hos2, and Rpd3 lineages.</title>
        <authorList>
            <person name="Nishida H."/>
            <person name="Matsumoto T."/>
            <person name="Kondo S."/>
            <person name="Hamamoto M."/>
            <person name="Yoshikawa H."/>
        </authorList>
    </citation>
    <scope>NUCLEOTIDE SEQUENCE [LARGE SCALE GENOMIC DNA]</scope>
    <source>
        <strain evidence="1 2">NRRL Y-17804</strain>
    </source>
</reference>
<reference evidence="1 2" key="3">
    <citation type="journal article" date="2015" name="Genome Announc.">
        <title>Draft Genome Sequence of the Archiascomycetous Yeast Saitoella complicata.</title>
        <authorList>
            <person name="Yamauchi K."/>
            <person name="Kondo S."/>
            <person name="Hamamoto M."/>
            <person name="Takahashi Y."/>
            <person name="Ogura Y."/>
            <person name="Hayashi T."/>
            <person name="Nishida H."/>
        </authorList>
    </citation>
    <scope>NUCLEOTIDE SEQUENCE [LARGE SCALE GENOMIC DNA]</scope>
    <source>
        <strain evidence="1 2">NRRL Y-17804</strain>
    </source>
</reference>
<dbReference type="OrthoDB" id="10266980at2759"/>
<dbReference type="Gene3D" id="3.20.20.140">
    <property type="entry name" value="Metal-dependent hydrolases"/>
    <property type="match status" value="1"/>
</dbReference>
<dbReference type="RefSeq" id="XP_019022394.1">
    <property type="nucleotide sequence ID" value="XM_019171830.1"/>
</dbReference>
<dbReference type="InterPro" id="IPR032466">
    <property type="entry name" value="Metal_Hydrolase"/>
</dbReference>
<evidence type="ECO:0000313" key="1">
    <source>
        <dbReference type="EMBL" id="GAO52731.1"/>
    </source>
</evidence>
<dbReference type="AlphaFoldDB" id="A0A0E9NST6"/>
<organism evidence="1 2">
    <name type="scientific">Saitoella complicata (strain BCRC 22490 / CBS 7301 / JCM 7358 / NBRC 10748 / NRRL Y-17804)</name>
    <dbReference type="NCBI Taxonomy" id="698492"/>
    <lineage>
        <taxon>Eukaryota</taxon>
        <taxon>Fungi</taxon>
        <taxon>Dikarya</taxon>
        <taxon>Ascomycota</taxon>
        <taxon>Taphrinomycotina</taxon>
        <taxon>Taphrinomycotina incertae sedis</taxon>
        <taxon>Saitoella</taxon>
    </lineage>
</organism>
<comment type="caution">
    <text evidence="1">The sequence shown here is derived from an EMBL/GenBank/DDBJ whole genome shotgun (WGS) entry which is preliminary data.</text>
</comment>
<evidence type="ECO:0008006" key="3">
    <source>
        <dbReference type="Google" id="ProtNLM"/>
    </source>
</evidence>
<dbReference type="InterPro" id="IPR052349">
    <property type="entry name" value="Metallo-hydrolase_Enzymes"/>
</dbReference>
<sequence>MSVGMSGSSSNFFTVRNARLPTTTTSPSLVDVTCDPSTGLIASITSSSSSPNTSPSPSDLDASGSIVIPPLCHPHLHLDKCFLLDRCAMVDGGFAEAMSLTSSAKALFTTEDLLQRGHRLVKESIAHGVLTLRAHVEVDTTVGLICLEAGVELKRFYTDVCDIQIAVFAQDPIFSRSPTERDQMLRLLGEAAGMEGVDCVGSAPYVDRGHEGENIEFIVELARRNGLMLDFHIDYDINPDTPSNIPSILTHLLDIPPEERPHTTLGHATKLSAYPASDLASLVHTIATHALPVHFVALPTSDTYILGQTLHAPEIVAAGFGVCLGVNNVQNPFTPMGCADPMSLLPFCVNLWQSATSSRAELLMEMLSTRAVRAIGRGPGSGDEVGMGLREYFTVGREASFVVLHGVESLVEGACAAPGGERSVVRKGNIVGRRRVEMWVRV</sequence>
<dbReference type="STRING" id="698492.A0A0E9NST6"/>
<dbReference type="Proteomes" id="UP000033140">
    <property type="component" value="Unassembled WGS sequence"/>
</dbReference>